<proteinExistence type="predicted"/>
<sequence>MEVIDIDLNNITSASVPSSSSRESPGVNFGGGLEFLMNDKKKSSSSKVDLGELDNLEAELNNLSSESSSSSSSSSGNGTKQLSGLSGLGFSNLFGGFSGTKNQGSAAPSEKTETTHLGQQTKETGASDSRTWDGFSKVNGEIPSQSTSLNEREKRRKKRMMIKKLEEWREKGKFSHGTQFDMNSAYDEVEDEYEGALEEKRKKDAIKLQGWWFTTVINTLEYGNALVNPFDLNLDGWGEQVSEDLDSYDEIFAELHEKYKGGKMAPEISLLLRVGFSAAVVNMSNKMLSSAAPGFGDVIKQSPELMKMFQGAAVNTMSKENSVFDFAKSMLNPPEKVNTSYGPPPAPMETKNMPPQSRPGMQFTSRPDLAASKVDMEIPQQKSSRPEMKGPPMANIDQLLSGLKQKTPAPAVEDVNGGDDSMISVTSLRDMNNATLPKRVRKRRNNSDKNSVVLDI</sequence>
<feature type="compositionally biased region" description="Low complexity" evidence="1">
    <location>
        <begin position="59"/>
        <end position="75"/>
    </location>
</feature>
<organism evidence="2">
    <name type="scientific">viral metagenome</name>
    <dbReference type="NCBI Taxonomy" id="1070528"/>
    <lineage>
        <taxon>unclassified sequences</taxon>
        <taxon>metagenomes</taxon>
        <taxon>organismal metagenomes</taxon>
    </lineage>
</organism>
<feature type="region of interest" description="Disordered" evidence="1">
    <location>
        <begin position="1"/>
        <end position="35"/>
    </location>
</feature>
<feature type="region of interest" description="Disordered" evidence="1">
    <location>
        <begin position="59"/>
        <end position="83"/>
    </location>
</feature>
<evidence type="ECO:0000313" key="2">
    <source>
        <dbReference type="EMBL" id="QHT80505.1"/>
    </source>
</evidence>
<evidence type="ECO:0000256" key="1">
    <source>
        <dbReference type="SAM" id="MobiDB-lite"/>
    </source>
</evidence>
<accession>A0A6C0HK25</accession>
<feature type="region of interest" description="Disordered" evidence="1">
    <location>
        <begin position="99"/>
        <end position="156"/>
    </location>
</feature>
<feature type="compositionally biased region" description="Polar residues" evidence="1">
    <location>
        <begin position="115"/>
        <end position="129"/>
    </location>
</feature>
<dbReference type="EMBL" id="MN739970">
    <property type="protein sequence ID" value="QHT80505.1"/>
    <property type="molecule type" value="Genomic_DNA"/>
</dbReference>
<reference evidence="2" key="1">
    <citation type="journal article" date="2020" name="Nature">
        <title>Giant virus diversity and host interactions through global metagenomics.</title>
        <authorList>
            <person name="Schulz F."/>
            <person name="Roux S."/>
            <person name="Paez-Espino D."/>
            <person name="Jungbluth S."/>
            <person name="Walsh D.A."/>
            <person name="Denef V.J."/>
            <person name="McMahon K.D."/>
            <person name="Konstantinidis K.T."/>
            <person name="Eloe-Fadrosh E.A."/>
            <person name="Kyrpides N.C."/>
            <person name="Woyke T."/>
        </authorList>
    </citation>
    <scope>NUCLEOTIDE SEQUENCE</scope>
    <source>
        <strain evidence="2">GVMAG-M-3300023184-120</strain>
    </source>
</reference>
<dbReference type="Pfam" id="PF19071">
    <property type="entry name" value="DUF5767"/>
    <property type="match status" value="1"/>
</dbReference>
<dbReference type="AlphaFoldDB" id="A0A6C0HK25"/>
<feature type="compositionally biased region" description="Low complexity" evidence="1">
    <location>
        <begin position="13"/>
        <end position="24"/>
    </location>
</feature>
<name>A0A6C0HK25_9ZZZZ</name>
<protein>
    <submittedName>
        <fullName evidence="2">Uncharacterized protein</fullName>
    </submittedName>
</protein>
<dbReference type="InterPro" id="IPR043910">
    <property type="entry name" value="DUF5767"/>
</dbReference>